<accession>C9SUK4</accession>
<proteinExistence type="predicted"/>
<dbReference type="GeneID" id="9534580"/>
<dbReference type="KEGG" id="val:VDBG_08224"/>
<name>C9SUK4_VERA1</name>
<dbReference type="EMBL" id="DS985225">
    <property type="protein sequence ID" value="EEY22113.1"/>
    <property type="molecule type" value="Genomic_DNA"/>
</dbReference>
<feature type="region of interest" description="Disordered" evidence="1">
    <location>
        <begin position="1"/>
        <end position="36"/>
    </location>
</feature>
<evidence type="ECO:0000313" key="3">
    <source>
        <dbReference type="Proteomes" id="UP000008698"/>
    </source>
</evidence>
<evidence type="ECO:0000256" key="1">
    <source>
        <dbReference type="SAM" id="MobiDB-lite"/>
    </source>
</evidence>
<dbReference type="RefSeq" id="XP_003001178.1">
    <property type="nucleotide sequence ID" value="XM_003001132.1"/>
</dbReference>
<sequence>MTAGYAACRSKTDSSSGVSDVPARSSVAAGTNVVKK</sequence>
<evidence type="ECO:0000313" key="2">
    <source>
        <dbReference type="EMBL" id="EEY22113.1"/>
    </source>
</evidence>
<gene>
    <name evidence="2" type="ORF">VDBG_08224</name>
</gene>
<keyword evidence="3" id="KW-1185">Reference proteome</keyword>
<protein>
    <submittedName>
        <fullName evidence="2">Uncharacterized protein</fullName>
    </submittedName>
</protein>
<reference evidence="3" key="1">
    <citation type="journal article" date="2011" name="PLoS Pathog.">
        <title>Comparative genomics yields insights into niche adaptation of plant vascular wilt pathogens.</title>
        <authorList>
            <person name="Klosterman S.J."/>
            <person name="Subbarao K.V."/>
            <person name="Kang S."/>
            <person name="Veronese P."/>
            <person name="Gold S.E."/>
            <person name="Thomma B.P.H.J."/>
            <person name="Chen Z."/>
            <person name="Henrissat B."/>
            <person name="Lee Y.-H."/>
            <person name="Park J."/>
            <person name="Garcia-Pedrajas M.D."/>
            <person name="Barbara D.J."/>
            <person name="Anchieta A."/>
            <person name="de Jonge R."/>
            <person name="Santhanam P."/>
            <person name="Maruthachalam K."/>
            <person name="Atallah Z."/>
            <person name="Amyotte S.G."/>
            <person name="Paz Z."/>
            <person name="Inderbitzin P."/>
            <person name="Hayes R.J."/>
            <person name="Heiman D.I."/>
            <person name="Young S."/>
            <person name="Zeng Q."/>
            <person name="Engels R."/>
            <person name="Galagan J."/>
            <person name="Cuomo C.A."/>
            <person name="Dobinson K.F."/>
            <person name="Ma L.-J."/>
        </authorList>
    </citation>
    <scope>NUCLEOTIDE SEQUENCE [LARGE SCALE GENOMIC DNA]</scope>
    <source>
        <strain evidence="3">VaMs.102 / ATCC MYA-4576 / FGSC 10136</strain>
    </source>
</reference>
<organism evidence="3">
    <name type="scientific">Verticillium alfalfae (strain VaMs.102 / ATCC MYA-4576 / FGSC 10136)</name>
    <name type="common">Verticillium wilt of alfalfa</name>
    <name type="synonym">Verticillium albo-atrum</name>
    <dbReference type="NCBI Taxonomy" id="526221"/>
    <lineage>
        <taxon>Eukaryota</taxon>
        <taxon>Fungi</taxon>
        <taxon>Dikarya</taxon>
        <taxon>Ascomycota</taxon>
        <taxon>Pezizomycotina</taxon>
        <taxon>Sordariomycetes</taxon>
        <taxon>Hypocreomycetidae</taxon>
        <taxon>Glomerellales</taxon>
        <taxon>Plectosphaerellaceae</taxon>
        <taxon>Verticillium</taxon>
    </lineage>
</organism>
<dbReference type="Proteomes" id="UP000008698">
    <property type="component" value="Unassembled WGS sequence"/>
</dbReference>
<dbReference type="AlphaFoldDB" id="C9SUK4"/>
<dbReference type="HOGENOM" id="CLU_3360028_0_0_1"/>